<name>A0A9K3HWY1_HELAN</name>
<proteinExistence type="predicted"/>
<evidence type="ECO:0000313" key="3">
    <source>
        <dbReference type="EMBL" id="KAF5786129.1"/>
    </source>
</evidence>
<evidence type="ECO:0000259" key="2">
    <source>
        <dbReference type="Pfam" id="PF02721"/>
    </source>
</evidence>
<dbReference type="Proteomes" id="UP000215914">
    <property type="component" value="Unassembled WGS sequence"/>
</dbReference>
<gene>
    <name evidence="3" type="ORF">HanXRQr2_Chr10g0437081</name>
</gene>
<evidence type="ECO:0000256" key="1">
    <source>
        <dbReference type="SAM" id="MobiDB-lite"/>
    </source>
</evidence>
<dbReference type="PANTHER" id="PTHR47165:SF4">
    <property type="entry name" value="OS03G0429900 PROTEIN"/>
    <property type="match status" value="1"/>
</dbReference>
<dbReference type="SUPFAM" id="SSF50249">
    <property type="entry name" value="Nucleic acid-binding proteins"/>
    <property type="match status" value="2"/>
</dbReference>
<reference evidence="3" key="2">
    <citation type="submission" date="2020-06" db="EMBL/GenBank/DDBJ databases">
        <title>Helianthus annuus Genome sequencing and assembly Release 2.</title>
        <authorList>
            <person name="Gouzy J."/>
            <person name="Langlade N."/>
            <person name="Munos S."/>
        </authorList>
    </citation>
    <scope>NUCLEOTIDE SEQUENCE</scope>
    <source>
        <tissue evidence="3">Leaves</tissue>
    </source>
</reference>
<dbReference type="InterPro" id="IPR003871">
    <property type="entry name" value="RFA1B/D_OB_1st"/>
</dbReference>
<dbReference type="AlphaFoldDB" id="A0A9K3HWY1"/>
<comment type="caution">
    <text evidence="3">The sequence shown here is derived from an EMBL/GenBank/DDBJ whole genome shotgun (WGS) entry which is preliminary data.</text>
</comment>
<dbReference type="InterPro" id="IPR012340">
    <property type="entry name" value="NA-bd_OB-fold"/>
</dbReference>
<dbReference type="CDD" id="cd04480">
    <property type="entry name" value="RPA1_DBD_A_like"/>
    <property type="match status" value="1"/>
</dbReference>
<dbReference type="Pfam" id="PF02721">
    <property type="entry name" value="DUF223"/>
    <property type="match status" value="1"/>
</dbReference>
<protein>
    <submittedName>
        <fullName evidence="3">Nucleic acid-binding protein</fullName>
    </submittedName>
</protein>
<dbReference type="PANTHER" id="PTHR47165">
    <property type="entry name" value="OS03G0429900 PROTEIN"/>
    <property type="match status" value="1"/>
</dbReference>
<reference evidence="3" key="1">
    <citation type="journal article" date="2017" name="Nature">
        <title>The sunflower genome provides insights into oil metabolism, flowering and Asterid evolution.</title>
        <authorList>
            <person name="Badouin H."/>
            <person name="Gouzy J."/>
            <person name="Grassa C.J."/>
            <person name="Murat F."/>
            <person name="Staton S.E."/>
            <person name="Cottret L."/>
            <person name="Lelandais-Briere C."/>
            <person name="Owens G.L."/>
            <person name="Carrere S."/>
            <person name="Mayjonade B."/>
            <person name="Legrand L."/>
            <person name="Gill N."/>
            <person name="Kane N.C."/>
            <person name="Bowers J.E."/>
            <person name="Hubner S."/>
            <person name="Bellec A."/>
            <person name="Berard A."/>
            <person name="Berges H."/>
            <person name="Blanchet N."/>
            <person name="Boniface M.C."/>
            <person name="Brunel D."/>
            <person name="Catrice O."/>
            <person name="Chaidir N."/>
            <person name="Claudel C."/>
            <person name="Donnadieu C."/>
            <person name="Faraut T."/>
            <person name="Fievet G."/>
            <person name="Helmstetter N."/>
            <person name="King M."/>
            <person name="Knapp S.J."/>
            <person name="Lai Z."/>
            <person name="Le Paslier M.C."/>
            <person name="Lippi Y."/>
            <person name="Lorenzon L."/>
            <person name="Mandel J.R."/>
            <person name="Marage G."/>
            <person name="Marchand G."/>
            <person name="Marquand E."/>
            <person name="Bret-Mestries E."/>
            <person name="Morien E."/>
            <person name="Nambeesan S."/>
            <person name="Nguyen T."/>
            <person name="Pegot-Espagnet P."/>
            <person name="Pouilly N."/>
            <person name="Raftis F."/>
            <person name="Sallet E."/>
            <person name="Schiex T."/>
            <person name="Thomas J."/>
            <person name="Vandecasteele C."/>
            <person name="Vares D."/>
            <person name="Vear F."/>
            <person name="Vautrin S."/>
            <person name="Crespi M."/>
            <person name="Mangin B."/>
            <person name="Burke J.M."/>
            <person name="Salse J."/>
            <person name="Munos S."/>
            <person name="Vincourt P."/>
            <person name="Rieseberg L.H."/>
            <person name="Langlade N.B."/>
        </authorList>
    </citation>
    <scope>NUCLEOTIDE SEQUENCE</scope>
    <source>
        <tissue evidence="3">Leaves</tissue>
    </source>
</reference>
<dbReference type="Gramene" id="mRNA:HanXRQr2_Chr10g0437081">
    <property type="protein sequence ID" value="mRNA:HanXRQr2_Chr10g0437081"/>
    <property type="gene ID" value="HanXRQr2_Chr10g0437081"/>
</dbReference>
<evidence type="ECO:0000313" key="4">
    <source>
        <dbReference type="Proteomes" id="UP000215914"/>
    </source>
</evidence>
<organism evidence="3 4">
    <name type="scientific">Helianthus annuus</name>
    <name type="common">Common sunflower</name>
    <dbReference type="NCBI Taxonomy" id="4232"/>
    <lineage>
        <taxon>Eukaryota</taxon>
        <taxon>Viridiplantae</taxon>
        <taxon>Streptophyta</taxon>
        <taxon>Embryophyta</taxon>
        <taxon>Tracheophyta</taxon>
        <taxon>Spermatophyta</taxon>
        <taxon>Magnoliopsida</taxon>
        <taxon>eudicotyledons</taxon>
        <taxon>Gunneridae</taxon>
        <taxon>Pentapetalae</taxon>
        <taxon>asterids</taxon>
        <taxon>campanulids</taxon>
        <taxon>Asterales</taxon>
        <taxon>Asteraceae</taxon>
        <taxon>Asteroideae</taxon>
        <taxon>Heliantheae alliance</taxon>
        <taxon>Heliantheae</taxon>
        <taxon>Helianthus</taxon>
    </lineage>
</organism>
<keyword evidence="4" id="KW-1185">Reference proteome</keyword>
<sequence length="449" mass="50461">MSTTTSRVSSNKDSRSLENVEITLLNQVNASNSKVDVTIKVRIIKLWKLPSFKIKGATHSVDVILMDEEGTKIQATVMGNYLSKHGKFLVERECVLIKKFEVGDNVSQYRLTNHKHRLFFDYDSNMMRCNDAVGSPHGFSFTEFDLFLNNALPSNFVVDIIGYLYTYFDMYDHKTQNGQLKKRMNIQVRDAQNRNIYVQLWESLAEKMQKFVDKKPNGVTVLILQTGKFTFSGGKAYVSSAFHGSTLFINDDIEEIIAFKRSLLEKESDDSVSSRRLVSSQSDDSLSMIPDEIADLVGKKYAFNIDISNFNVSNNYKSFTVSNLTDDPSIISRLEANLEVFQVNPSDSMNSKSIEFESQDTVNFKDTISSTSDNVTPTSLIVTSNARTLLDDGGVKKNTTHSELKRNLSEVYEIDDSPKQSATKPPPKSVEGAKGTSNATLLIPKKEKE</sequence>
<dbReference type="EMBL" id="MNCJ02000325">
    <property type="protein sequence ID" value="KAF5786129.1"/>
    <property type="molecule type" value="Genomic_DNA"/>
</dbReference>
<feature type="domain" description="Replication protein A 70 kDa DNA-binding subunit B/D first OB fold" evidence="2">
    <location>
        <begin position="37"/>
        <end position="123"/>
    </location>
</feature>
<accession>A0A9K3HWY1</accession>
<feature type="region of interest" description="Disordered" evidence="1">
    <location>
        <begin position="406"/>
        <end position="449"/>
    </location>
</feature>
<dbReference type="Gene3D" id="2.40.50.140">
    <property type="entry name" value="Nucleic acid-binding proteins"/>
    <property type="match status" value="2"/>
</dbReference>